<evidence type="ECO:0000313" key="2">
    <source>
        <dbReference type="Proteomes" id="UP000230222"/>
    </source>
</evidence>
<sequence>MAETLNAGGGGDTTGLREIVIVERERPLDESGLFLKEMPFPECADWGFVERIQRPDGTVVEKLTGTRPL</sequence>
<evidence type="ECO:0000313" key="1">
    <source>
        <dbReference type="EMBL" id="PJE62207.1"/>
    </source>
</evidence>
<dbReference type="Proteomes" id="UP000230222">
    <property type="component" value="Unassembled WGS sequence"/>
</dbReference>
<gene>
    <name evidence="1" type="ORF">COU87_00480</name>
</gene>
<accession>A0A2M8KQK2</accession>
<organism evidence="1 2">
    <name type="scientific">Candidatus Roizmanbacteria bacterium CG10_big_fil_rev_8_21_14_0_10_39_12</name>
    <dbReference type="NCBI Taxonomy" id="1974852"/>
    <lineage>
        <taxon>Bacteria</taxon>
        <taxon>Candidatus Roizmaniibacteriota</taxon>
    </lineage>
</organism>
<reference evidence="2" key="1">
    <citation type="submission" date="2017-09" db="EMBL/GenBank/DDBJ databases">
        <title>Depth-based differentiation of microbial function through sediment-hosted aquifers and enrichment of novel symbionts in the deep terrestrial subsurface.</title>
        <authorList>
            <person name="Probst A.J."/>
            <person name="Ladd B."/>
            <person name="Jarett J.K."/>
            <person name="Geller-Mcgrath D.E."/>
            <person name="Sieber C.M.K."/>
            <person name="Emerson J.B."/>
            <person name="Anantharaman K."/>
            <person name="Thomas B.C."/>
            <person name="Malmstrom R."/>
            <person name="Stieglmeier M."/>
            <person name="Klingl A."/>
            <person name="Woyke T."/>
            <person name="Ryan C.M."/>
            <person name="Banfield J.F."/>
        </authorList>
    </citation>
    <scope>NUCLEOTIDE SEQUENCE [LARGE SCALE GENOMIC DNA]</scope>
</reference>
<dbReference type="AlphaFoldDB" id="A0A2M8KQK2"/>
<name>A0A2M8KQK2_9BACT</name>
<proteinExistence type="predicted"/>
<protein>
    <submittedName>
        <fullName evidence="1">Uncharacterized protein</fullName>
    </submittedName>
</protein>
<comment type="caution">
    <text evidence="1">The sequence shown here is derived from an EMBL/GenBank/DDBJ whole genome shotgun (WGS) entry which is preliminary data.</text>
</comment>
<dbReference type="EMBL" id="PFEC01000008">
    <property type="protein sequence ID" value="PJE62207.1"/>
    <property type="molecule type" value="Genomic_DNA"/>
</dbReference>